<evidence type="ECO:0000256" key="1">
    <source>
        <dbReference type="ARBA" id="ARBA00022737"/>
    </source>
</evidence>
<comment type="caution">
    <text evidence="3">Lacks conserved residue(s) required for the propagation of feature annotation.</text>
</comment>
<dbReference type="InterPro" id="IPR001789">
    <property type="entry name" value="Sig_transdc_resp-reg_receiver"/>
</dbReference>
<dbReference type="InterPro" id="IPR011990">
    <property type="entry name" value="TPR-like_helical_dom_sf"/>
</dbReference>
<reference evidence="5 6" key="1">
    <citation type="submission" date="2019-04" db="EMBL/GenBank/DDBJ databases">
        <title>Chitiniphilus eburnea sp. nov., a novel chitinolytic bacterium isolated from aquaculture sludge.</title>
        <authorList>
            <person name="Sheng M."/>
        </authorList>
    </citation>
    <scope>NUCLEOTIDE SEQUENCE [LARGE SCALE GENOMIC DNA]</scope>
    <source>
        <strain evidence="5 6">HX-2-15</strain>
    </source>
</reference>
<dbReference type="InterPro" id="IPR051012">
    <property type="entry name" value="CellSynth/LPSAsmb/PSIAsmb"/>
</dbReference>
<dbReference type="OrthoDB" id="7298659at2"/>
<keyword evidence="6" id="KW-1185">Reference proteome</keyword>
<accession>A0A4U0PTH6</accession>
<dbReference type="InterPro" id="IPR011006">
    <property type="entry name" value="CheY-like_superfamily"/>
</dbReference>
<dbReference type="SMART" id="SM00448">
    <property type="entry name" value="REC"/>
    <property type="match status" value="1"/>
</dbReference>
<dbReference type="Gene3D" id="1.25.40.10">
    <property type="entry name" value="Tetratricopeptide repeat domain"/>
    <property type="match status" value="1"/>
</dbReference>
<dbReference type="SUPFAM" id="SSF48452">
    <property type="entry name" value="TPR-like"/>
    <property type="match status" value="1"/>
</dbReference>
<dbReference type="PANTHER" id="PTHR45586">
    <property type="entry name" value="TPR REPEAT-CONTAINING PROTEIN PA4667"/>
    <property type="match status" value="1"/>
</dbReference>
<evidence type="ECO:0000313" key="6">
    <source>
        <dbReference type="Proteomes" id="UP000310016"/>
    </source>
</evidence>
<dbReference type="AlphaFoldDB" id="A0A4U0PTH6"/>
<dbReference type="GO" id="GO:0000160">
    <property type="term" value="P:phosphorelay signal transduction system"/>
    <property type="evidence" value="ECO:0007669"/>
    <property type="project" value="InterPro"/>
</dbReference>
<protein>
    <submittedName>
        <fullName evidence="5">Response regulator</fullName>
    </submittedName>
</protein>
<gene>
    <name evidence="5" type="ORF">FAZ21_13320</name>
</gene>
<dbReference type="InterPro" id="IPR019734">
    <property type="entry name" value="TPR_rpt"/>
</dbReference>
<comment type="caution">
    <text evidence="5">The sequence shown here is derived from an EMBL/GenBank/DDBJ whole genome shotgun (WGS) entry which is preliminary data.</text>
</comment>
<dbReference type="SMART" id="SM00028">
    <property type="entry name" value="TPR"/>
    <property type="match status" value="3"/>
</dbReference>
<evidence type="ECO:0000313" key="5">
    <source>
        <dbReference type="EMBL" id="TJZ71685.1"/>
    </source>
</evidence>
<dbReference type="Proteomes" id="UP000310016">
    <property type="component" value="Unassembled WGS sequence"/>
</dbReference>
<organism evidence="5 6">
    <name type="scientific">Chitiniphilus eburneus</name>
    <dbReference type="NCBI Taxonomy" id="2571148"/>
    <lineage>
        <taxon>Bacteria</taxon>
        <taxon>Pseudomonadati</taxon>
        <taxon>Pseudomonadota</taxon>
        <taxon>Betaproteobacteria</taxon>
        <taxon>Neisseriales</taxon>
        <taxon>Chitinibacteraceae</taxon>
        <taxon>Chitiniphilus</taxon>
    </lineage>
</organism>
<dbReference type="SUPFAM" id="SSF52172">
    <property type="entry name" value="CheY-like"/>
    <property type="match status" value="1"/>
</dbReference>
<dbReference type="EMBL" id="SUMF01000016">
    <property type="protein sequence ID" value="TJZ71685.1"/>
    <property type="molecule type" value="Genomic_DNA"/>
</dbReference>
<dbReference type="Gene3D" id="3.40.50.2300">
    <property type="match status" value="1"/>
</dbReference>
<keyword evidence="2" id="KW-0802">TPR repeat</keyword>
<dbReference type="Pfam" id="PF13432">
    <property type="entry name" value="TPR_16"/>
    <property type="match status" value="1"/>
</dbReference>
<dbReference type="PROSITE" id="PS50110">
    <property type="entry name" value="RESPONSE_REGULATORY"/>
    <property type="match status" value="1"/>
</dbReference>
<dbReference type="Pfam" id="PF00072">
    <property type="entry name" value="Response_reg"/>
    <property type="match status" value="1"/>
</dbReference>
<evidence type="ECO:0000256" key="3">
    <source>
        <dbReference type="PROSITE-ProRule" id="PRU00169"/>
    </source>
</evidence>
<sequence length="586" mass="63978">MQISVRPRPGTPRMAEQQRFPSLSGGRALVIDRASEMRAALGRGLAACGIANVDYVARVSDALARLNQSSYDIVLCEYDLGQGFDGVNLFETSQRHQLLKPSTIFMVITGERRLAQVMSAAELAPDDYLLKPFSGGELISRIERALRRKGRFRVIDDAVRVGDYLAAVSACDEVLAAEAPDAIEFRRMKGRLLAQVGEHSAARDLYRELLAERDAPWALLGLGRAQFSLQQYDEAQQCFERVKQENELVIEAYDWLARTMVAQGDPKTAQEVLQDAARRSPLVAQRQRALGGLAHRNGDLAAAEAGLAQAIELSRGSFWRDPATYGELARVQLERGDIGAARRTSTRLKHDFRGDAAADVLLQLVDAAVTEQMGGDSKLERDKARQKLKEACEQLETLDDVPAGVLLEAAHACYARRQRDQGEAFVRKALRSSHDDTELLARVEGLYQALGEPETGSSLIAAATQDILELNNEAVRAVQAGDLAGAAQRFVGALESLPGNVQVLLNAVHTILSLINRDGWNPQYMLLAEQYLARAKRLDPANGKTRQLIDAYRRTQRRYGVDAPGAAAAQAAAAAAEQGEGTDKAA</sequence>
<dbReference type="PANTHER" id="PTHR45586:SF1">
    <property type="entry name" value="LIPOPOLYSACCHARIDE ASSEMBLY PROTEIN B"/>
    <property type="match status" value="1"/>
</dbReference>
<keyword evidence="1" id="KW-0677">Repeat</keyword>
<evidence type="ECO:0000259" key="4">
    <source>
        <dbReference type="PROSITE" id="PS50110"/>
    </source>
</evidence>
<dbReference type="Pfam" id="PF14559">
    <property type="entry name" value="TPR_19"/>
    <property type="match status" value="1"/>
</dbReference>
<evidence type="ECO:0000256" key="2">
    <source>
        <dbReference type="ARBA" id="ARBA00022803"/>
    </source>
</evidence>
<name>A0A4U0PTH6_9NEIS</name>
<proteinExistence type="predicted"/>
<feature type="domain" description="Response regulatory" evidence="4">
    <location>
        <begin position="27"/>
        <end position="146"/>
    </location>
</feature>